<evidence type="ECO:0000313" key="1">
    <source>
        <dbReference type="EMBL" id="MBD2295918.1"/>
    </source>
</evidence>
<reference evidence="2" key="1">
    <citation type="journal article" date="2020" name="ISME J.">
        <title>Comparative genomics reveals insights into cyanobacterial evolution and habitat adaptation.</title>
        <authorList>
            <person name="Chen M.Y."/>
            <person name="Teng W.K."/>
            <person name="Zhao L."/>
            <person name="Hu C.X."/>
            <person name="Zhou Y.K."/>
            <person name="Han B.P."/>
            <person name="Song L.R."/>
            <person name="Shu W.S."/>
        </authorList>
    </citation>
    <scope>NUCLEOTIDE SEQUENCE [LARGE SCALE GENOMIC DNA]</scope>
    <source>
        <strain evidence="2">FACHB-251</strain>
    </source>
</reference>
<dbReference type="AlphaFoldDB" id="A0A926WML4"/>
<dbReference type="SUPFAM" id="SSF48452">
    <property type="entry name" value="TPR-like"/>
    <property type="match status" value="1"/>
</dbReference>
<comment type="caution">
    <text evidence="1">The sequence shown here is derived from an EMBL/GenBank/DDBJ whole genome shotgun (WGS) entry which is preliminary data.</text>
</comment>
<evidence type="ECO:0000313" key="2">
    <source>
        <dbReference type="Proteomes" id="UP000662185"/>
    </source>
</evidence>
<proteinExistence type="predicted"/>
<organism evidence="1 2">
    <name type="scientific">Anabaena sphaerica FACHB-251</name>
    <dbReference type="NCBI Taxonomy" id="2692883"/>
    <lineage>
        <taxon>Bacteria</taxon>
        <taxon>Bacillati</taxon>
        <taxon>Cyanobacteriota</taxon>
        <taxon>Cyanophyceae</taxon>
        <taxon>Nostocales</taxon>
        <taxon>Nostocaceae</taxon>
        <taxon>Anabaena</taxon>
    </lineage>
</organism>
<dbReference type="Gene3D" id="1.25.40.10">
    <property type="entry name" value="Tetratricopeptide repeat domain"/>
    <property type="match status" value="1"/>
</dbReference>
<keyword evidence="2" id="KW-1185">Reference proteome</keyword>
<dbReference type="EMBL" id="JACJQU010000017">
    <property type="protein sequence ID" value="MBD2295918.1"/>
    <property type="molecule type" value="Genomic_DNA"/>
</dbReference>
<name>A0A926WML4_9NOST</name>
<gene>
    <name evidence="1" type="ORF">H6G06_21180</name>
</gene>
<dbReference type="RefSeq" id="WP_190563749.1">
    <property type="nucleotide sequence ID" value="NZ_JACJQU010000017.1"/>
</dbReference>
<protein>
    <submittedName>
        <fullName evidence="1">DUF924 domain-containing protein</fullName>
    </submittedName>
</protein>
<dbReference type="InterPro" id="IPR010323">
    <property type="entry name" value="DUF924"/>
</dbReference>
<accession>A0A926WML4</accession>
<sequence>MSQVTAILELWFGHPDEPGYGKPRQIWFSKEPDFDREIRSNFLADYQKAATGYLDDWMNAPQSCLALILLLDQFPRNMFRNTPEAFATDWEALSVAQHAVAQGYDQELLPVQRWFIYLPFEHSEDLAHQRQCVKLFQQLSHDPDSASAIKYAFEHLQIISRFGRFPHRNQILGRISTPEEEEFVQQEGNEF</sequence>
<dbReference type="Gene3D" id="1.20.58.320">
    <property type="entry name" value="TPR-like"/>
    <property type="match status" value="1"/>
</dbReference>
<dbReference type="InterPro" id="IPR011990">
    <property type="entry name" value="TPR-like_helical_dom_sf"/>
</dbReference>
<dbReference type="Pfam" id="PF06041">
    <property type="entry name" value="DUF924"/>
    <property type="match status" value="1"/>
</dbReference>
<dbReference type="Proteomes" id="UP000662185">
    <property type="component" value="Unassembled WGS sequence"/>
</dbReference>